<keyword evidence="4" id="KW-0808">Transferase</keyword>
<keyword evidence="5" id="KW-1185">Reference proteome</keyword>
<reference evidence="4 5" key="1">
    <citation type="journal article" date="2010" name="J. Bacteriol.">
        <title>Genome sequence of the dioxin-mineralizing bacterium Sphingomonas wittichii RW1.</title>
        <authorList>
            <person name="Miller T.R."/>
            <person name="Delcher A.L."/>
            <person name="Salzberg S.L."/>
            <person name="Saunders E."/>
            <person name="Detter J.C."/>
            <person name="Halden R.U."/>
        </authorList>
    </citation>
    <scope>NUCLEOTIDE SEQUENCE [LARGE SCALE GENOMIC DNA]</scope>
    <source>
        <strain evidence="5">DSM 6014 / CCUG 31198 / JCM 15750 / NBRC 105917 / EY 4224 / RW1</strain>
    </source>
</reference>
<dbReference type="InterPro" id="IPR028098">
    <property type="entry name" value="Glyco_trans_4-like_N"/>
</dbReference>
<protein>
    <submittedName>
        <fullName evidence="4">Glycosyl transferase, group 1</fullName>
    </submittedName>
</protein>
<dbReference type="KEGG" id="swi:Swit_1807"/>
<feature type="domain" description="Glycosyl transferase family 1" evidence="2">
    <location>
        <begin position="255"/>
        <end position="406"/>
    </location>
</feature>
<gene>
    <name evidence="4" type="ordered locus">Swit_1807</name>
</gene>
<dbReference type="AlphaFoldDB" id="A0A9J9HAR7"/>
<dbReference type="PANTHER" id="PTHR12526">
    <property type="entry name" value="GLYCOSYLTRANSFERASE"/>
    <property type="match status" value="1"/>
</dbReference>
<evidence type="ECO:0000313" key="5">
    <source>
        <dbReference type="Proteomes" id="UP000001989"/>
    </source>
</evidence>
<proteinExistence type="predicted"/>
<sequence length="456" mass="48107">MPAASISVRTGPVAAARIRCPPIAPAGYAGRTKDGGASQMPHQENFSLRIGRAGVGGPGRRRLSVMLHAPLSSPPFRIAYIINSMEGGGASSPVPAILDVLRRCGAEVRVFALTRRDGRGVAALEAAGIAVEIRPGGERDHGRALGWLLRRLRDWRPTHLWTSLTRATLLGQIAGLRLSLPVVSWQHAAFLKPANRRLLRTTRHLTTLWVADSDAVAALTADRLKVGPDRLMTWPIFRTDADAPRAVPWQPGEVIRIGSLGRLHPVKGYDVLLRAAAGLQRLGLRFELTIGGEGAERAALEAWAAEKGVRDVHFPGFVADPRAFLAGLHLYVQPSWSEGFCIAAHEAMQAGLPVVASAVGELARSVEPGVTGELVMPGAVEPLAGKIAAMIADPGGMAAIGAQARAMVLDRFGAEAFEARGRAVMERLVSGGAARTGAASRAVPRSQGRGATASSA</sequence>
<dbReference type="Pfam" id="PF00534">
    <property type="entry name" value="Glycos_transf_1"/>
    <property type="match status" value="1"/>
</dbReference>
<feature type="region of interest" description="Disordered" evidence="1">
    <location>
        <begin position="436"/>
        <end position="456"/>
    </location>
</feature>
<accession>A0A9J9HAR7</accession>
<evidence type="ECO:0000259" key="2">
    <source>
        <dbReference type="Pfam" id="PF00534"/>
    </source>
</evidence>
<evidence type="ECO:0000256" key="1">
    <source>
        <dbReference type="SAM" id="MobiDB-lite"/>
    </source>
</evidence>
<dbReference type="Pfam" id="PF13439">
    <property type="entry name" value="Glyco_transf_4"/>
    <property type="match status" value="1"/>
</dbReference>
<name>A0A9J9HAR7_RHIWR</name>
<dbReference type="GO" id="GO:0016757">
    <property type="term" value="F:glycosyltransferase activity"/>
    <property type="evidence" value="ECO:0007669"/>
    <property type="project" value="InterPro"/>
</dbReference>
<dbReference type="SUPFAM" id="SSF53756">
    <property type="entry name" value="UDP-Glycosyltransferase/glycogen phosphorylase"/>
    <property type="match status" value="1"/>
</dbReference>
<evidence type="ECO:0000313" key="4">
    <source>
        <dbReference type="EMBL" id="ABQ68168.1"/>
    </source>
</evidence>
<feature type="domain" description="Glycosyltransferase subfamily 4-like N-terminal" evidence="3">
    <location>
        <begin position="89"/>
        <end position="235"/>
    </location>
</feature>
<dbReference type="EMBL" id="CP000699">
    <property type="protein sequence ID" value="ABQ68168.1"/>
    <property type="molecule type" value="Genomic_DNA"/>
</dbReference>
<dbReference type="Gene3D" id="3.40.50.2000">
    <property type="entry name" value="Glycogen Phosphorylase B"/>
    <property type="match status" value="2"/>
</dbReference>
<dbReference type="PANTHER" id="PTHR12526:SF630">
    <property type="entry name" value="GLYCOSYLTRANSFERASE"/>
    <property type="match status" value="1"/>
</dbReference>
<dbReference type="InterPro" id="IPR001296">
    <property type="entry name" value="Glyco_trans_1"/>
</dbReference>
<organism evidence="4 5">
    <name type="scientific">Rhizorhabdus wittichii (strain DSM 6014 / CCUG 31198 / JCM 15750 / NBRC 105917 / EY 4224 / RW1)</name>
    <name type="common">Sphingomonas wittichii</name>
    <dbReference type="NCBI Taxonomy" id="392499"/>
    <lineage>
        <taxon>Bacteria</taxon>
        <taxon>Pseudomonadati</taxon>
        <taxon>Pseudomonadota</taxon>
        <taxon>Alphaproteobacteria</taxon>
        <taxon>Sphingomonadales</taxon>
        <taxon>Sphingomonadaceae</taxon>
        <taxon>Rhizorhabdus</taxon>
    </lineage>
</organism>
<evidence type="ECO:0000259" key="3">
    <source>
        <dbReference type="Pfam" id="PF13439"/>
    </source>
</evidence>
<dbReference type="Proteomes" id="UP000001989">
    <property type="component" value="Chromosome"/>
</dbReference>